<dbReference type="Proteomes" id="UP000290401">
    <property type="component" value="Unassembled WGS sequence"/>
</dbReference>
<organism evidence="1 2">
    <name type="scientific">Bradyrhizobium guangzhouense</name>
    <dbReference type="NCBI Taxonomy" id="1325095"/>
    <lineage>
        <taxon>Bacteria</taxon>
        <taxon>Pseudomonadati</taxon>
        <taxon>Pseudomonadota</taxon>
        <taxon>Alphaproteobacteria</taxon>
        <taxon>Hyphomicrobiales</taxon>
        <taxon>Nitrobacteraceae</taxon>
        <taxon>Bradyrhizobium</taxon>
    </lineage>
</organism>
<protein>
    <submittedName>
        <fullName evidence="1">Uncharacterized protein</fullName>
    </submittedName>
</protein>
<gene>
    <name evidence="1" type="ORF">EAS56_23475</name>
</gene>
<name>A0ABY0E1T5_9BRAD</name>
<comment type="caution">
    <text evidence="1">The sequence shown here is derived from an EMBL/GenBank/DDBJ whole genome shotgun (WGS) entry which is preliminary data.</text>
</comment>
<proteinExistence type="predicted"/>
<accession>A0ABY0E1T5</accession>
<reference evidence="1 2" key="1">
    <citation type="submission" date="2018-10" db="EMBL/GenBank/DDBJ databases">
        <title>Bradyrhizobium sp. nov., effective nodules isolated from peanut in China.</title>
        <authorList>
            <person name="Li Y."/>
        </authorList>
    </citation>
    <scope>NUCLEOTIDE SEQUENCE [LARGE SCALE GENOMIC DNA]</scope>
    <source>
        <strain evidence="1 2">CCBAU 53426</strain>
    </source>
</reference>
<sequence>MRRLSMALPLVQRQPPLPWGPDMRSTRDDLLDRYLHLRKISKTLHDDVLRSISADALLSQARRLGLAQGRTFVLDHEDEMYFVYDLAIYTAPADRSRAIDRYARPAPFAPQSDERLMLDAMRASQFAILLIERPHDSAGLIVTDILRNTKVWLLDVGLEASMDEGELIATRLITPGPFSMTAGVNVPFEVEMLEAICAMLPRSIGNRELSRIAEDRRFAEAVYKAGLIGGVMDKMAYIDLTDQA</sequence>
<dbReference type="InterPro" id="IPR058292">
    <property type="entry name" value="DUF7986"/>
</dbReference>
<evidence type="ECO:0000313" key="2">
    <source>
        <dbReference type="Proteomes" id="UP000290401"/>
    </source>
</evidence>
<keyword evidence="2" id="KW-1185">Reference proteome</keyword>
<dbReference type="Pfam" id="PF25948">
    <property type="entry name" value="DUF7986"/>
    <property type="match status" value="1"/>
</dbReference>
<evidence type="ECO:0000313" key="1">
    <source>
        <dbReference type="EMBL" id="RXH10233.1"/>
    </source>
</evidence>
<dbReference type="EMBL" id="RDQZ01000021">
    <property type="protein sequence ID" value="RXH10233.1"/>
    <property type="molecule type" value="Genomic_DNA"/>
</dbReference>